<reference evidence="2" key="1">
    <citation type="journal article" date="2014" name="Int. J. Syst. Evol. Microbiol.">
        <title>Complete genome sequence of Corynebacterium casei LMG S-19264T (=DSM 44701T), isolated from a smear-ripened cheese.</title>
        <authorList>
            <consortium name="US DOE Joint Genome Institute (JGI-PGF)"/>
            <person name="Walter F."/>
            <person name="Albersmeier A."/>
            <person name="Kalinowski J."/>
            <person name="Ruckert C."/>
        </authorList>
    </citation>
    <scope>NUCLEOTIDE SEQUENCE</scope>
    <source>
        <strain evidence="2">CGMCC 1.6293</strain>
    </source>
</reference>
<name>A0A917SSX4_9RHOB</name>
<reference evidence="2" key="2">
    <citation type="submission" date="2020-09" db="EMBL/GenBank/DDBJ databases">
        <authorList>
            <person name="Sun Q."/>
            <person name="Zhou Y."/>
        </authorList>
    </citation>
    <scope>NUCLEOTIDE SEQUENCE</scope>
    <source>
        <strain evidence="2">CGMCC 1.6293</strain>
    </source>
</reference>
<evidence type="ECO:0000313" key="2">
    <source>
        <dbReference type="EMBL" id="GGL95343.1"/>
    </source>
</evidence>
<dbReference type="Pfam" id="PF09982">
    <property type="entry name" value="LpxR"/>
    <property type="match status" value="1"/>
</dbReference>
<comment type="caution">
    <text evidence="2">The sequence shown here is derived from an EMBL/GenBank/DDBJ whole genome shotgun (WGS) entry which is preliminary data.</text>
</comment>
<evidence type="ECO:0008006" key="4">
    <source>
        <dbReference type="Google" id="ProtNLM"/>
    </source>
</evidence>
<dbReference type="RefSeq" id="WP_028286475.1">
    <property type="nucleotide sequence ID" value="NZ_BMLF01000001.1"/>
</dbReference>
<sequence length="298" mass="32342">MKPLLLALALLTATPAARAEGYHFLGHGRLVNNDVFWGRLDRWQTASIASSYVWGRDRDGSLPATPGRLLEFRFEAKIIAPENLVRPAPGDRPYANALSFGLHSHFERRGAEMSLGADLAITGDQTGLYRVQDAIHDLMDIAGPSERTRAAGIGNGVHPTLSFEAGRSIGMDGATLRPFVEARLGVETYLRAGADLTIGRVGQGGLLVRDPVTGQRYRAIDGTAPGYSFVIGADHALVHQSAFLPAPNRPLDRTRIRAGLHWDGSRGRGFYGLTWLSPEFAGQDEGQIVGSLRLDFDF</sequence>
<keyword evidence="1" id="KW-0732">Signal</keyword>
<accession>A0A917SSX4</accession>
<keyword evidence="3" id="KW-1185">Reference proteome</keyword>
<dbReference type="EMBL" id="BMLF01000001">
    <property type="protein sequence ID" value="GGL95343.1"/>
    <property type="molecule type" value="Genomic_DNA"/>
</dbReference>
<proteinExistence type="predicted"/>
<dbReference type="Gene3D" id="2.40.128.140">
    <property type="entry name" value="Outer membrane protein"/>
    <property type="match status" value="1"/>
</dbReference>
<evidence type="ECO:0000256" key="1">
    <source>
        <dbReference type="SAM" id="SignalP"/>
    </source>
</evidence>
<protein>
    <recommendedName>
        <fullName evidence="4">DUF2219 domain-containing protein</fullName>
    </recommendedName>
</protein>
<feature type="signal peptide" evidence="1">
    <location>
        <begin position="1"/>
        <end position="19"/>
    </location>
</feature>
<evidence type="ECO:0000313" key="3">
    <source>
        <dbReference type="Proteomes" id="UP000649829"/>
    </source>
</evidence>
<gene>
    <name evidence="2" type="ORF">GCM10011534_16850</name>
</gene>
<dbReference type="AlphaFoldDB" id="A0A917SSX4"/>
<dbReference type="Proteomes" id="UP000649829">
    <property type="component" value="Unassembled WGS sequence"/>
</dbReference>
<organism evidence="2 3">
    <name type="scientific">Pseudooceanicola nanhaiensis</name>
    <dbReference type="NCBI Taxonomy" id="375761"/>
    <lineage>
        <taxon>Bacteria</taxon>
        <taxon>Pseudomonadati</taxon>
        <taxon>Pseudomonadota</taxon>
        <taxon>Alphaproteobacteria</taxon>
        <taxon>Rhodobacterales</taxon>
        <taxon>Paracoccaceae</taxon>
        <taxon>Pseudooceanicola</taxon>
    </lineage>
</organism>
<dbReference type="InterPro" id="IPR018707">
    <property type="entry name" value="LpxR"/>
</dbReference>
<dbReference type="InterPro" id="IPR037107">
    <property type="entry name" value="Put_OMP_sf"/>
</dbReference>
<feature type="chain" id="PRO_5037737713" description="DUF2219 domain-containing protein" evidence="1">
    <location>
        <begin position="20"/>
        <end position="298"/>
    </location>
</feature>